<sequence length="274" mass="27891">MRLRTVLATAAATAIAAISLPAAQAAPGNAVVLGDSLAANPTVYDFAAGKANLPLPDARISKAGCGTDFRFSGAYGAAAGRHVDDYTCAGASYRTGGMRIAEQIQRARDNGDLNGSTREVVMLAGANDTYPYVLNDHMPVPEVRENLRAAVREAIHQAKAAAPNAVVKVVGYPTVSAPDGTVCVFNLAPNAPGAPTPGVNIREIEDALQGAVADAARDAGARFVDSKRVTGGHGTCAADPWVAGIVSMNAGPHNLILHMTDAGLDAVGGNAARG</sequence>
<dbReference type="Gene3D" id="3.40.50.1110">
    <property type="entry name" value="SGNH hydrolase"/>
    <property type="match status" value="1"/>
</dbReference>
<protein>
    <recommendedName>
        <fullName evidence="2">SGNH hydrolase-type esterase domain-containing protein</fullName>
    </recommendedName>
</protein>
<proteinExistence type="predicted"/>
<feature type="chain" id="PRO_5012611622" description="SGNH hydrolase-type esterase domain-containing protein" evidence="1">
    <location>
        <begin position="26"/>
        <end position="274"/>
    </location>
</feature>
<dbReference type="KEGG" id="csph:CSPHI_11515"/>
<dbReference type="STRING" id="1437874.CSPHI_11515"/>
<organism evidence="3 4">
    <name type="scientific">Corynebacterium sphenisci DSM 44792</name>
    <dbReference type="NCBI Taxonomy" id="1437874"/>
    <lineage>
        <taxon>Bacteria</taxon>
        <taxon>Bacillati</taxon>
        <taxon>Actinomycetota</taxon>
        <taxon>Actinomycetes</taxon>
        <taxon>Mycobacteriales</taxon>
        <taxon>Corynebacteriaceae</taxon>
        <taxon>Corynebacterium</taxon>
    </lineage>
</organism>
<evidence type="ECO:0000259" key="2">
    <source>
        <dbReference type="Pfam" id="PF13472"/>
    </source>
</evidence>
<dbReference type="Pfam" id="PF13472">
    <property type="entry name" value="Lipase_GDSL_2"/>
    <property type="match status" value="1"/>
</dbReference>
<evidence type="ECO:0000256" key="1">
    <source>
        <dbReference type="SAM" id="SignalP"/>
    </source>
</evidence>
<keyword evidence="1" id="KW-0732">Signal</keyword>
<dbReference type="EMBL" id="CP009248">
    <property type="protein sequence ID" value="APT91487.1"/>
    <property type="molecule type" value="Genomic_DNA"/>
</dbReference>
<dbReference type="InterPro" id="IPR013830">
    <property type="entry name" value="SGNH_hydro"/>
</dbReference>
<name>A0A1L7D073_9CORY</name>
<dbReference type="InterPro" id="IPR036514">
    <property type="entry name" value="SGNH_hydro_sf"/>
</dbReference>
<keyword evidence="4" id="KW-1185">Reference proteome</keyword>
<dbReference type="SUPFAM" id="SSF52266">
    <property type="entry name" value="SGNH hydrolase"/>
    <property type="match status" value="1"/>
</dbReference>
<evidence type="ECO:0000313" key="3">
    <source>
        <dbReference type="EMBL" id="APT91487.1"/>
    </source>
</evidence>
<evidence type="ECO:0000313" key="4">
    <source>
        <dbReference type="Proteomes" id="UP000185469"/>
    </source>
</evidence>
<feature type="signal peptide" evidence="1">
    <location>
        <begin position="1"/>
        <end position="25"/>
    </location>
</feature>
<dbReference type="AlphaFoldDB" id="A0A1L7D073"/>
<dbReference type="Proteomes" id="UP000185469">
    <property type="component" value="Chromosome"/>
</dbReference>
<gene>
    <name evidence="3" type="ORF">CSPHI_11515</name>
</gene>
<dbReference type="RefSeq" id="WP_075693338.1">
    <property type="nucleotide sequence ID" value="NZ_CP009248.1"/>
</dbReference>
<reference evidence="3 4" key="1">
    <citation type="submission" date="2014-08" db="EMBL/GenBank/DDBJ databases">
        <title>Complete genome sequence of Corynebacterium sphenisci CECT 5990(T) (=DSM 44792(T)), isolated from healthy wild penguins.</title>
        <authorList>
            <person name="Ruckert C."/>
            <person name="Albersmeier A."/>
            <person name="Winkler A."/>
            <person name="Kalinowski J."/>
        </authorList>
    </citation>
    <scope>NUCLEOTIDE SEQUENCE [LARGE SCALE GENOMIC DNA]</scope>
    <source>
        <strain evidence="3 4">DSM 44792</strain>
    </source>
</reference>
<accession>A0A1L7D073</accession>
<feature type="domain" description="SGNH hydrolase-type esterase" evidence="2">
    <location>
        <begin position="32"/>
        <end position="263"/>
    </location>
</feature>